<organism evidence="1 2">
    <name type="scientific">Mesoterricola sediminis</name>
    <dbReference type="NCBI Taxonomy" id="2927980"/>
    <lineage>
        <taxon>Bacteria</taxon>
        <taxon>Pseudomonadati</taxon>
        <taxon>Acidobacteriota</taxon>
        <taxon>Holophagae</taxon>
        <taxon>Holophagales</taxon>
        <taxon>Holophagaceae</taxon>
        <taxon>Mesoterricola</taxon>
    </lineage>
</organism>
<dbReference type="EMBL" id="AP027081">
    <property type="protein sequence ID" value="BDU76381.1"/>
    <property type="molecule type" value="Genomic_DNA"/>
</dbReference>
<name>A0AA48H2P9_9BACT</name>
<dbReference type="AlphaFoldDB" id="A0AA48H2P9"/>
<dbReference type="Proteomes" id="UP001228113">
    <property type="component" value="Chromosome"/>
</dbReference>
<keyword evidence="2" id="KW-1185">Reference proteome</keyword>
<protein>
    <submittedName>
        <fullName evidence="1">Uncharacterized protein</fullName>
    </submittedName>
</protein>
<proteinExistence type="predicted"/>
<evidence type="ECO:0000313" key="2">
    <source>
        <dbReference type="Proteomes" id="UP001228113"/>
    </source>
</evidence>
<evidence type="ECO:0000313" key="1">
    <source>
        <dbReference type="EMBL" id="BDU76381.1"/>
    </source>
</evidence>
<gene>
    <name evidence="1" type="ORF">METESE_13390</name>
</gene>
<sequence length="176" mass="18821">MAIVRRIVFLLAGGILPAAAPWPVLIVEAPQPPPRTAVIGAPTLVLAFWIPVPGGTKKLPTYLVGGLEGAARPGEPYRFCTFGAPRAEAHYHPGRIAELEALLERRRDEAGLAVTVETRVDVPGLGGREVAFHRTQTLPAAEVREILARLRTGGLRLRWEGEAGRFEGLGDLGGQG</sequence>
<dbReference type="KEGG" id="msea:METESE_13390"/>
<accession>A0AA48H2P9</accession>
<reference evidence="1" key="1">
    <citation type="journal article" date="2023" name="Int. J. Syst. Evol. Microbiol.">
        <title>Mesoterricola silvestris gen. nov., sp. nov., Mesoterricola sediminis sp. nov., Geothrix oryzae sp. nov., Geothrix edaphica sp. nov., Geothrix rubra sp. nov., and Geothrix limicola sp. nov., six novel members of Acidobacteriota isolated from soils.</title>
        <authorList>
            <person name="Itoh H."/>
            <person name="Sugisawa Y."/>
            <person name="Mise K."/>
            <person name="Xu Z."/>
            <person name="Kuniyasu M."/>
            <person name="Ushijima N."/>
            <person name="Kawano K."/>
            <person name="Kobayashi E."/>
            <person name="Shiratori Y."/>
            <person name="Masuda Y."/>
            <person name="Senoo K."/>
        </authorList>
    </citation>
    <scope>NUCLEOTIDE SEQUENCE</scope>
    <source>
        <strain evidence="1">W786</strain>
    </source>
</reference>